<evidence type="ECO:0000256" key="14">
    <source>
        <dbReference type="ARBA" id="ARBA00022982"/>
    </source>
</evidence>
<name>A0A0F9VY71_9ZZZZ</name>
<comment type="similarity">
    <text evidence="4">Belongs to the CcoP / FixP family.</text>
</comment>
<dbReference type="InterPro" id="IPR008168">
    <property type="entry name" value="Cyt_C_IC"/>
</dbReference>
<keyword evidence="9" id="KW-0679">Respiratory chain</keyword>
<keyword evidence="17" id="KW-0408">Iron</keyword>
<evidence type="ECO:0000256" key="15">
    <source>
        <dbReference type="ARBA" id="ARBA00022989"/>
    </source>
</evidence>
<feature type="transmembrane region" description="Helical" evidence="21">
    <location>
        <begin position="7"/>
        <end position="32"/>
    </location>
</feature>
<dbReference type="SUPFAM" id="SSF46626">
    <property type="entry name" value="Cytochrome c"/>
    <property type="match status" value="2"/>
</dbReference>
<dbReference type="EMBL" id="LAZR01000008">
    <property type="protein sequence ID" value="KKO09050.1"/>
    <property type="molecule type" value="Genomic_DNA"/>
</dbReference>
<sequence length="292" mass="32386">MAMLPSGFWAGWIVVVTLVSLGAVLWLVWSIYFGRDQQEESEVEPVWDETLAEGHNPPPLWWFWLLFGSMIFSLIYLIFFPGLGSNPGLLNWSQGQQVASSQENFEESFAAARMAVVDMDLAEIQGDSNLMDTAGRIYQRECAVCHGPEGRGQANLFPNLQDTVWQWGGSPEQIEQTLRGGRNANMIAWQSILSAEIIDDVAGYVMTLHEGGDETHPGKAMYEQNCAACHGVDGAGNPMLGASRLSDDIWLYGGDLDTIRETLLYGRTGQMPAFGERLDDFQIKLLVAFLAR</sequence>
<evidence type="ECO:0000256" key="9">
    <source>
        <dbReference type="ARBA" id="ARBA00022660"/>
    </source>
</evidence>
<evidence type="ECO:0000256" key="17">
    <source>
        <dbReference type="ARBA" id="ARBA00023004"/>
    </source>
</evidence>
<dbReference type="Pfam" id="PF14715">
    <property type="entry name" value="FixP_N"/>
    <property type="match status" value="1"/>
</dbReference>
<keyword evidence="12" id="KW-0677">Repeat</keyword>
<evidence type="ECO:0000256" key="3">
    <source>
        <dbReference type="ARBA" id="ARBA00004673"/>
    </source>
</evidence>
<dbReference type="GO" id="GO:0016491">
    <property type="term" value="F:oxidoreductase activity"/>
    <property type="evidence" value="ECO:0007669"/>
    <property type="project" value="UniProtKB-KW"/>
</dbReference>
<feature type="domain" description="Cytochrome c" evidence="22">
    <location>
        <begin position="129"/>
        <end position="209"/>
    </location>
</feature>
<evidence type="ECO:0000256" key="5">
    <source>
        <dbReference type="ARBA" id="ARBA00022448"/>
    </source>
</evidence>
<gene>
    <name evidence="23" type="ORF">LCGC14_0041690</name>
</gene>
<evidence type="ECO:0000256" key="1">
    <source>
        <dbReference type="ARBA" id="ARBA00001926"/>
    </source>
</evidence>
<evidence type="ECO:0000256" key="12">
    <source>
        <dbReference type="ARBA" id="ARBA00022737"/>
    </source>
</evidence>
<dbReference type="InterPro" id="IPR050597">
    <property type="entry name" value="Cytochrome_c_Oxidase_Subunit"/>
</dbReference>
<evidence type="ECO:0000256" key="20">
    <source>
        <dbReference type="ARBA" id="ARBA00029635"/>
    </source>
</evidence>
<comment type="cofactor">
    <cofactor evidence="1">
        <name>heme c</name>
        <dbReference type="ChEBI" id="CHEBI:61717"/>
    </cofactor>
</comment>
<keyword evidence="14" id="KW-0249">Electron transport</keyword>
<evidence type="ECO:0000256" key="10">
    <source>
        <dbReference type="ARBA" id="ARBA00022692"/>
    </source>
</evidence>
<evidence type="ECO:0000256" key="18">
    <source>
        <dbReference type="ARBA" id="ARBA00023065"/>
    </source>
</evidence>
<keyword evidence="13" id="KW-0375">Hydrogen ion transport</keyword>
<evidence type="ECO:0000256" key="7">
    <source>
        <dbReference type="ARBA" id="ARBA00022519"/>
    </source>
</evidence>
<dbReference type="PIRSF" id="PIRSF000006">
    <property type="entry name" value="Cbb3-Cox_fixP"/>
    <property type="match status" value="1"/>
</dbReference>
<proteinExistence type="inferred from homology"/>
<evidence type="ECO:0000256" key="4">
    <source>
        <dbReference type="ARBA" id="ARBA00006113"/>
    </source>
</evidence>
<dbReference type="PANTHER" id="PTHR33751:SF1">
    <property type="entry name" value="CBB3-TYPE CYTOCHROME C OXIDASE SUBUNIT FIXP"/>
    <property type="match status" value="1"/>
</dbReference>
<dbReference type="GO" id="GO:1902600">
    <property type="term" value="P:proton transmembrane transport"/>
    <property type="evidence" value="ECO:0007669"/>
    <property type="project" value="UniProtKB-KW"/>
</dbReference>
<dbReference type="PANTHER" id="PTHR33751">
    <property type="entry name" value="CBB3-TYPE CYTOCHROME C OXIDASE SUBUNIT FIXP"/>
    <property type="match status" value="1"/>
</dbReference>
<evidence type="ECO:0000259" key="22">
    <source>
        <dbReference type="PROSITE" id="PS51007"/>
    </source>
</evidence>
<comment type="pathway">
    <text evidence="3">Energy metabolism; oxidative phosphorylation.</text>
</comment>
<comment type="caution">
    <text evidence="23">The sequence shown here is derived from an EMBL/GenBank/DDBJ whole genome shotgun (WGS) entry which is preliminary data.</text>
</comment>
<keyword evidence="18" id="KW-0406">Ion transport</keyword>
<reference evidence="23" key="1">
    <citation type="journal article" date="2015" name="Nature">
        <title>Complex archaea that bridge the gap between prokaryotes and eukaryotes.</title>
        <authorList>
            <person name="Spang A."/>
            <person name="Saw J.H."/>
            <person name="Jorgensen S.L."/>
            <person name="Zaremba-Niedzwiedzka K."/>
            <person name="Martijn J."/>
            <person name="Lind A.E."/>
            <person name="van Eijk R."/>
            <person name="Schleper C."/>
            <person name="Guy L."/>
            <person name="Ettema T.J."/>
        </authorList>
    </citation>
    <scope>NUCLEOTIDE SEQUENCE</scope>
</reference>
<dbReference type="InterPro" id="IPR036909">
    <property type="entry name" value="Cyt_c-like_dom_sf"/>
</dbReference>
<keyword evidence="11" id="KW-0479">Metal-binding</keyword>
<evidence type="ECO:0000256" key="19">
    <source>
        <dbReference type="ARBA" id="ARBA00023136"/>
    </source>
</evidence>
<keyword evidence="8" id="KW-0349">Heme</keyword>
<dbReference type="GO" id="GO:0005506">
    <property type="term" value="F:iron ion binding"/>
    <property type="evidence" value="ECO:0007669"/>
    <property type="project" value="InterPro"/>
</dbReference>
<dbReference type="InterPro" id="IPR032858">
    <property type="entry name" value="CcoP_N"/>
</dbReference>
<evidence type="ECO:0000256" key="8">
    <source>
        <dbReference type="ARBA" id="ARBA00022617"/>
    </source>
</evidence>
<keyword evidence="19 21" id="KW-0472">Membrane</keyword>
<dbReference type="Gene3D" id="6.10.280.130">
    <property type="match status" value="1"/>
</dbReference>
<keyword evidence="16" id="KW-0560">Oxidoreductase</keyword>
<evidence type="ECO:0000256" key="11">
    <source>
        <dbReference type="ARBA" id="ARBA00022723"/>
    </source>
</evidence>
<evidence type="ECO:0000313" key="23">
    <source>
        <dbReference type="EMBL" id="KKO09050.1"/>
    </source>
</evidence>
<evidence type="ECO:0000256" key="21">
    <source>
        <dbReference type="SAM" id="Phobius"/>
    </source>
</evidence>
<keyword evidence="6" id="KW-1003">Cell membrane</keyword>
<dbReference type="GO" id="GO:0009055">
    <property type="term" value="F:electron transfer activity"/>
    <property type="evidence" value="ECO:0007669"/>
    <property type="project" value="InterPro"/>
</dbReference>
<keyword evidence="7" id="KW-0997">Cell inner membrane</keyword>
<evidence type="ECO:0000256" key="13">
    <source>
        <dbReference type="ARBA" id="ARBA00022781"/>
    </source>
</evidence>
<dbReference type="InterPro" id="IPR038414">
    <property type="entry name" value="CcoP_N_sf"/>
</dbReference>
<evidence type="ECO:0000256" key="16">
    <source>
        <dbReference type="ARBA" id="ARBA00023002"/>
    </source>
</evidence>
<keyword evidence="10 21" id="KW-0812">Transmembrane</keyword>
<dbReference type="PRINTS" id="PR00605">
    <property type="entry name" value="CYTCHROMECIC"/>
</dbReference>
<dbReference type="GO" id="GO:0006119">
    <property type="term" value="P:oxidative phosphorylation"/>
    <property type="evidence" value="ECO:0007669"/>
    <property type="project" value="UniProtKB-UniPathway"/>
</dbReference>
<dbReference type="GO" id="GO:0020037">
    <property type="term" value="F:heme binding"/>
    <property type="evidence" value="ECO:0007669"/>
    <property type="project" value="InterPro"/>
</dbReference>
<keyword evidence="15 21" id="KW-1133">Transmembrane helix</keyword>
<dbReference type="Gene3D" id="1.10.760.10">
    <property type="entry name" value="Cytochrome c-like domain"/>
    <property type="match status" value="2"/>
</dbReference>
<dbReference type="NCBIfam" id="TIGR00782">
    <property type="entry name" value="ccoP"/>
    <property type="match status" value="1"/>
</dbReference>
<dbReference type="AlphaFoldDB" id="A0A0F9VY71"/>
<evidence type="ECO:0000256" key="6">
    <source>
        <dbReference type="ARBA" id="ARBA00022475"/>
    </source>
</evidence>
<evidence type="ECO:0000256" key="2">
    <source>
        <dbReference type="ARBA" id="ARBA00004533"/>
    </source>
</evidence>
<dbReference type="Pfam" id="PF13442">
    <property type="entry name" value="Cytochrome_CBB3"/>
    <property type="match status" value="2"/>
</dbReference>
<protein>
    <recommendedName>
        <fullName evidence="20">Cytochrome c oxidase subunit III</fullName>
    </recommendedName>
</protein>
<comment type="subcellular location">
    <subcellularLocation>
        <location evidence="2">Cell inner membrane</location>
    </subcellularLocation>
</comment>
<dbReference type="PROSITE" id="PS51007">
    <property type="entry name" value="CYTC"/>
    <property type="match status" value="2"/>
</dbReference>
<feature type="transmembrane region" description="Helical" evidence="21">
    <location>
        <begin position="61"/>
        <end position="80"/>
    </location>
</feature>
<accession>A0A0F9VY71</accession>
<dbReference type="InterPro" id="IPR009056">
    <property type="entry name" value="Cyt_c-like_dom"/>
</dbReference>
<feature type="domain" description="Cytochrome c" evidence="22">
    <location>
        <begin position="213"/>
        <end position="292"/>
    </location>
</feature>
<dbReference type="UniPathway" id="UPA00705"/>
<organism evidence="23">
    <name type="scientific">marine sediment metagenome</name>
    <dbReference type="NCBI Taxonomy" id="412755"/>
    <lineage>
        <taxon>unclassified sequences</taxon>
        <taxon>metagenomes</taxon>
        <taxon>ecological metagenomes</taxon>
    </lineage>
</organism>
<dbReference type="InterPro" id="IPR004678">
    <property type="entry name" value="Cyt_c_oxidase_cbb3_su3"/>
</dbReference>
<keyword evidence="5" id="KW-0813">Transport</keyword>
<dbReference type="GO" id="GO:0005886">
    <property type="term" value="C:plasma membrane"/>
    <property type="evidence" value="ECO:0007669"/>
    <property type="project" value="UniProtKB-SubCell"/>
</dbReference>